<dbReference type="Pfam" id="PF10017">
    <property type="entry name" value="Methyltransf_33"/>
    <property type="match status" value="2"/>
</dbReference>
<dbReference type="Gene3D" id="3.90.1580.10">
    <property type="entry name" value="paralog of FGE (formylglycine-generating enzyme)"/>
    <property type="match status" value="1"/>
</dbReference>
<evidence type="ECO:0000256" key="1">
    <source>
        <dbReference type="ARBA" id="ARBA00022603"/>
    </source>
</evidence>
<comment type="pathway">
    <text evidence="5">Amino-acid biosynthesis; ergothioneine biosynthesis.</text>
</comment>
<evidence type="ECO:0000259" key="7">
    <source>
        <dbReference type="Pfam" id="PF10017"/>
    </source>
</evidence>
<dbReference type="InterPro" id="IPR024775">
    <property type="entry name" value="DinB-like"/>
</dbReference>
<evidence type="ECO:0000313" key="9">
    <source>
        <dbReference type="EMBL" id="CED82772.1"/>
    </source>
</evidence>
<evidence type="ECO:0000259" key="8">
    <source>
        <dbReference type="Pfam" id="PF12867"/>
    </source>
</evidence>
<dbReference type="InterPro" id="IPR019257">
    <property type="entry name" value="MeTrfase_dom"/>
</dbReference>
<evidence type="ECO:0000256" key="5">
    <source>
        <dbReference type="ARBA" id="ARBA00037882"/>
    </source>
</evidence>
<dbReference type="InterPro" id="IPR029063">
    <property type="entry name" value="SAM-dependent_MTases_sf"/>
</dbReference>
<dbReference type="InterPro" id="IPR005532">
    <property type="entry name" value="SUMF_dom"/>
</dbReference>
<feature type="domain" description="Sulfatase-modifying factor enzyme-like" evidence="6">
    <location>
        <begin position="718"/>
        <end position="943"/>
    </location>
</feature>
<keyword evidence="2 9" id="KW-0808">Transferase</keyword>
<dbReference type="SUPFAM" id="SSF109854">
    <property type="entry name" value="DinB/YfiT-like putative metalloenzymes"/>
    <property type="match status" value="1"/>
</dbReference>
<dbReference type="PANTHER" id="PTHR43397">
    <property type="entry name" value="ERGOTHIONEINE BIOSYNTHESIS PROTEIN 1"/>
    <property type="match status" value="1"/>
</dbReference>
<name>A0A0F7SKU7_PHARH</name>
<dbReference type="InterPro" id="IPR042095">
    <property type="entry name" value="SUMF_sf"/>
</dbReference>
<organism evidence="9">
    <name type="scientific">Phaffia rhodozyma</name>
    <name type="common">Yeast</name>
    <name type="synonym">Xanthophyllomyces dendrorhous</name>
    <dbReference type="NCBI Taxonomy" id="264483"/>
    <lineage>
        <taxon>Eukaryota</taxon>
        <taxon>Fungi</taxon>
        <taxon>Dikarya</taxon>
        <taxon>Basidiomycota</taxon>
        <taxon>Agaricomycotina</taxon>
        <taxon>Tremellomycetes</taxon>
        <taxon>Cystofilobasidiales</taxon>
        <taxon>Mrakiaceae</taxon>
        <taxon>Phaffia</taxon>
    </lineage>
</organism>
<evidence type="ECO:0000256" key="4">
    <source>
        <dbReference type="ARBA" id="ARBA00023004"/>
    </source>
</evidence>
<evidence type="ECO:0000259" key="6">
    <source>
        <dbReference type="Pfam" id="PF03781"/>
    </source>
</evidence>
<evidence type="ECO:0000256" key="3">
    <source>
        <dbReference type="ARBA" id="ARBA00023002"/>
    </source>
</evidence>
<dbReference type="GO" id="GO:0032259">
    <property type="term" value="P:methylation"/>
    <property type="evidence" value="ECO:0007669"/>
    <property type="project" value="UniProtKB-KW"/>
</dbReference>
<dbReference type="InterPro" id="IPR016187">
    <property type="entry name" value="CTDL_fold"/>
</dbReference>
<dbReference type="Pfam" id="PF03781">
    <property type="entry name" value="FGE-sulfatase"/>
    <property type="match status" value="1"/>
</dbReference>
<dbReference type="InterPro" id="IPR034660">
    <property type="entry name" value="DinB/YfiT-like"/>
</dbReference>
<dbReference type="SUPFAM" id="SSF56436">
    <property type="entry name" value="C-type lectin-like"/>
    <property type="match status" value="1"/>
</dbReference>
<keyword evidence="1 9" id="KW-0489">Methyltransferase</keyword>
<keyword evidence="3" id="KW-0560">Oxidoreductase</keyword>
<dbReference type="Gene3D" id="3.40.50.150">
    <property type="entry name" value="Vaccinia Virus protein VP39"/>
    <property type="match status" value="1"/>
</dbReference>
<dbReference type="PANTHER" id="PTHR43397:SF1">
    <property type="entry name" value="ERGOTHIONEINE BIOSYNTHESIS PROTEIN 1"/>
    <property type="match status" value="1"/>
</dbReference>
<reference evidence="9" key="1">
    <citation type="submission" date="2014-08" db="EMBL/GenBank/DDBJ databases">
        <authorList>
            <person name="Sharma Rahul"/>
            <person name="Thines Marco"/>
        </authorList>
    </citation>
    <scope>NUCLEOTIDE SEQUENCE</scope>
</reference>
<feature type="domain" description="DinB-like" evidence="8">
    <location>
        <begin position="517"/>
        <end position="644"/>
    </location>
</feature>
<dbReference type="Pfam" id="PF12867">
    <property type="entry name" value="DinB_2"/>
    <property type="match status" value="1"/>
</dbReference>
<dbReference type="EMBL" id="LN483142">
    <property type="protein sequence ID" value="CED82772.1"/>
    <property type="molecule type" value="Genomic_DNA"/>
</dbReference>
<dbReference type="GO" id="GO:0008168">
    <property type="term" value="F:methyltransferase activity"/>
    <property type="evidence" value="ECO:0007669"/>
    <property type="project" value="UniProtKB-KW"/>
</dbReference>
<proteinExistence type="predicted"/>
<feature type="domain" description="Histidine-specific methyltransferase SAM-dependent" evidence="7">
    <location>
        <begin position="62"/>
        <end position="114"/>
    </location>
</feature>
<dbReference type="AlphaFoldDB" id="A0A0F7SKU7"/>
<accession>A0A0F7SKU7</accession>
<sequence>MVLLSSSSQQRSVLDRIHDLRDRSPPSKSLLAQIRNGLGGTQWVNSDGENHGHSVGCSVEDGYRYRRSLPTMLFYDDVGLKLYEKITTDCPSYYLYPVELSLLKAHSREIVSLLFPNTAEEQKKEPEKNRKDPYPLRKGPVKRWRVADWGSADVGVHNGGVNGHVNGQKDGRKSKNMLGGVVLELGAGSLSKTSHFLKALAERSHGEKSEVKYFALDLDQAELDRTLSSLDESSLGPIMAQGNVTTGGVCGTYDVGLQWIQQGGHLADSMDSTSNSNPVNSNTYGEPIHYLFLGSSLGNFDREGAIEFLRSIPLRPGSGDRLVVGLDGRNEKEVVERAYNDPEGVTRAWAENMWSGVEREIGWKGPGRMKDSWTYEGRYNVPKGRHEAYFRSNIAQTITIPASKEGDRMSVQFDAGELVNIEWSYKYSLTEALSVFASAGLRPITRFPDSQGRYNLWVLERPVVTFSPTNRILLKSESGGQTSLGQPDGKGLPGIPTVDDWEDLWRFWDLITIGMIREEVLHEKPIDLRHKCLFYLGHIPTFLDIFLSRHLKEPHSEPEYYKDLFERGIDPNVDDPEQCHSHSIVPEKDEDWPSLEDILQFRNRVRERLIKIYEDCQSGKRQMDRRLGRIIFMTYEHEVMHAETLLYMLIQSPKTLPPPGFASPSFSTLARLWDAQHERDAQHSTIANIPATEITLGHKDLEEEDGKYRDQDSWRDHVFGWDNENGVHTINVGAFRIERKGITNGEYRSFLKQEFGGDDASGRIPKSWIDTDGEWKVKTVYGPVSFAIAQHWPLMASYDEHLAFAKSRGGRLPTEAELRVWLDKFPEGDRTDWEGSNTGLKNWHPVPAEMSYTDSTGLTIPGHNGGVWEWTSTPMKGHPAQQVVGGGYVPSELYPGYSSDFFDEVHHVVLGGSFVTLPYFAGRRTVRNFYQHNYPFAWVGARVCYDI</sequence>
<feature type="domain" description="Histidine-specific methyltransferase SAM-dependent" evidence="7">
    <location>
        <begin position="180"/>
        <end position="460"/>
    </location>
</feature>
<keyword evidence="4" id="KW-0408">Iron</keyword>
<dbReference type="InterPro" id="IPR051128">
    <property type="entry name" value="EgtD_Methyltrsf_superfamily"/>
</dbReference>
<protein>
    <submittedName>
        <fullName evidence="9">Histidine-specific methyltransferase, SAM-dependent</fullName>
    </submittedName>
</protein>
<evidence type="ECO:0000256" key="2">
    <source>
        <dbReference type="ARBA" id="ARBA00022679"/>
    </source>
</evidence>